<dbReference type="EMBL" id="MNQV01000214">
    <property type="protein sequence ID" value="OKZ45296.1"/>
    <property type="molecule type" value="Genomic_DNA"/>
</dbReference>
<comment type="caution">
    <text evidence="1">The sequence shown here is derived from an EMBL/GenBank/DDBJ whole genome shotgun (WGS) entry which is preliminary data.</text>
</comment>
<proteinExistence type="predicted"/>
<name>A0A1Q6IXE4_PHOVU</name>
<organism evidence="1 2">
    <name type="scientific">Phocaeicola vulgatus</name>
    <name type="common">Bacteroides vulgatus</name>
    <dbReference type="NCBI Taxonomy" id="821"/>
    <lineage>
        <taxon>Bacteria</taxon>
        <taxon>Pseudomonadati</taxon>
        <taxon>Bacteroidota</taxon>
        <taxon>Bacteroidia</taxon>
        <taxon>Bacteroidales</taxon>
        <taxon>Bacteroidaceae</taxon>
        <taxon>Phocaeicola</taxon>
    </lineage>
</organism>
<reference evidence="1 2" key="1">
    <citation type="journal article" date="2016" name="Nat. Biotechnol.">
        <title>Measurement of bacterial replication rates in microbial communities.</title>
        <authorList>
            <person name="Brown C.T."/>
            <person name="Olm M.R."/>
            <person name="Thomas B.C."/>
            <person name="Banfield J.F."/>
        </authorList>
    </citation>
    <scope>NUCLEOTIDE SEQUENCE [LARGE SCALE GENOMIC DNA]</scope>
    <source>
        <strain evidence="1">42_262</strain>
    </source>
</reference>
<sequence length="337" mass="39324">MTLTGVGLPKALAADLLKRQTGLPLAQNYWRLREGKGLLNIFDQTSLDMWSKLISDIRRFTGSPVALPNRFMDDIRAEREQLLKRMEQYRTWLSQGTSPVYHYDCYQHGGCVYRRQALELALSSWLKDKGMDLTEPPDSCLWTMSASDREAWRQRPRSLVDRILREQLIAWQEVYQEASQICAEIQRVIDRTEQSRRRCEAVLQDERSSETEKTEAVRILDEVNRVNPLIDSGVMNKRNFFYIDEIWQIRTDMDNRSSIDAAINALLLWIGDIPSLTAEHRLIYRQDQDKVNAYKEWKSLMRKQFSTSKEKHGSYDAAAIAEEIRTTIKSIMVPKIE</sequence>
<dbReference type="AlphaFoldDB" id="A0A1Q6IXE4"/>
<gene>
    <name evidence="1" type="ORF">BHV80_12875</name>
</gene>
<accession>A0A1Q6IXE4</accession>
<protein>
    <submittedName>
        <fullName evidence="1">Uncharacterized protein</fullName>
    </submittedName>
</protein>
<evidence type="ECO:0000313" key="1">
    <source>
        <dbReference type="EMBL" id="OKZ45296.1"/>
    </source>
</evidence>
<dbReference type="Proteomes" id="UP000186631">
    <property type="component" value="Unassembled WGS sequence"/>
</dbReference>
<evidence type="ECO:0000313" key="2">
    <source>
        <dbReference type="Proteomes" id="UP000186631"/>
    </source>
</evidence>